<accession>A0A2B7Y7W5</accession>
<evidence type="ECO:0000313" key="3">
    <source>
        <dbReference type="Proteomes" id="UP000223968"/>
    </source>
</evidence>
<evidence type="ECO:0000313" key="2">
    <source>
        <dbReference type="EMBL" id="PGH17325.1"/>
    </source>
</evidence>
<feature type="region of interest" description="Disordered" evidence="1">
    <location>
        <begin position="1"/>
        <end position="23"/>
    </location>
</feature>
<comment type="caution">
    <text evidence="2">The sequence shown here is derived from an EMBL/GenBank/DDBJ whole genome shotgun (WGS) entry which is preliminary data.</text>
</comment>
<dbReference type="EMBL" id="PDNB01000011">
    <property type="protein sequence ID" value="PGH17325.1"/>
    <property type="molecule type" value="Genomic_DNA"/>
</dbReference>
<dbReference type="OrthoDB" id="4187949at2759"/>
<gene>
    <name evidence="2" type="ORF">AJ79_01209</name>
</gene>
<sequence length="441" mass="48630">MFSPSPSSSSSIPTAFSRPDSTSFTLPPPTGECRFILLHPSVSDQRCSCQGFRRNESRHGANCECGHQACYHAPGSIANAHPLEEKVSPAQTSLLERICRLEEQHRHDRRVWEKELKEERRARREDARVLREAMHSFYKFMEQEVPRKFAAVDDKTDGLLDHVSRLEDRIGMIDDSTMALESRVMDLEGDGDGGEDEDGGGGVIKEGVTGEKPNEGRDPKREMSMEENASSLDRRKSSPRPNNVFQPGDLCNTLAPIAASEQHHVPSRYRSPSPPTSPISKSPRTSDSTPAPDLLEASGPSTGAHTYVHRLTSPLHDSPFPPSSAPGNEPNKSLLHTNIHSEGLPLIKQPVSRYSPVLPRDINQGGLVNQQQISKAYPSPDEINAGPYCELPSSLARKRKLDVEGQHGPEMHKAHGLVRQQRPMFIPMPPPLSLSGSDLKA</sequence>
<feature type="compositionally biased region" description="Basic and acidic residues" evidence="1">
    <location>
        <begin position="208"/>
        <end position="224"/>
    </location>
</feature>
<name>A0A2B7Y7W5_9EURO</name>
<feature type="compositionally biased region" description="Acidic residues" evidence="1">
    <location>
        <begin position="187"/>
        <end position="199"/>
    </location>
</feature>
<feature type="compositionally biased region" description="Low complexity" evidence="1">
    <location>
        <begin position="1"/>
        <end position="11"/>
    </location>
</feature>
<protein>
    <submittedName>
        <fullName evidence="2">Uncharacterized protein</fullName>
    </submittedName>
</protein>
<feature type="region of interest" description="Disordered" evidence="1">
    <location>
        <begin position="406"/>
        <end position="441"/>
    </location>
</feature>
<feature type="region of interest" description="Disordered" evidence="1">
    <location>
        <begin position="186"/>
        <end position="333"/>
    </location>
</feature>
<evidence type="ECO:0000256" key="1">
    <source>
        <dbReference type="SAM" id="MobiDB-lite"/>
    </source>
</evidence>
<keyword evidence="3" id="KW-1185">Reference proteome</keyword>
<proteinExistence type="predicted"/>
<dbReference type="AlphaFoldDB" id="A0A2B7Y7W5"/>
<dbReference type="STRING" id="1447875.A0A2B7Y7W5"/>
<reference evidence="2 3" key="1">
    <citation type="submission" date="2017-10" db="EMBL/GenBank/DDBJ databases">
        <title>Comparative genomics in systemic dimorphic fungi from Ajellomycetaceae.</title>
        <authorList>
            <person name="Munoz J.F."/>
            <person name="Mcewen J.G."/>
            <person name="Clay O.K."/>
            <person name="Cuomo C.A."/>
        </authorList>
    </citation>
    <scope>NUCLEOTIDE SEQUENCE [LARGE SCALE GENOMIC DNA]</scope>
    <source>
        <strain evidence="2 3">UAMH5409</strain>
    </source>
</reference>
<organism evidence="2 3">
    <name type="scientific">Helicocarpus griseus UAMH5409</name>
    <dbReference type="NCBI Taxonomy" id="1447875"/>
    <lineage>
        <taxon>Eukaryota</taxon>
        <taxon>Fungi</taxon>
        <taxon>Dikarya</taxon>
        <taxon>Ascomycota</taxon>
        <taxon>Pezizomycotina</taxon>
        <taxon>Eurotiomycetes</taxon>
        <taxon>Eurotiomycetidae</taxon>
        <taxon>Onygenales</taxon>
        <taxon>Ajellomycetaceae</taxon>
        <taxon>Helicocarpus</taxon>
    </lineage>
</organism>
<dbReference type="Proteomes" id="UP000223968">
    <property type="component" value="Unassembled WGS sequence"/>
</dbReference>